<reference evidence="3 4" key="1">
    <citation type="submission" date="2024-01" db="EMBL/GenBank/DDBJ databases">
        <title>novel species in genus Adlercreutzia.</title>
        <authorList>
            <person name="Liu X."/>
        </authorList>
    </citation>
    <scope>NUCLEOTIDE SEQUENCE [LARGE SCALE GENOMIC DNA]</scope>
    <source>
        <strain evidence="3 4">R22</strain>
    </source>
</reference>
<keyword evidence="2" id="KW-1133">Transmembrane helix</keyword>
<evidence type="ECO:0000256" key="1">
    <source>
        <dbReference type="SAM" id="MobiDB-lite"/>
    </source>
</evidence>
<feature type="transmembrane region" description="Helical" evidence="2">
    <location>
        <begin position="85"/>
        <end position="106"/>
    </location>
</feature>
<evidence type="ECO:0000313" key="3">
    <source>
        <dbReference type="EMBL" id="MEC4294405.1"/>
    </source>
</evidence>
<proteinExistence type="predicted"/>
<evidence type="ECO:0000256" key="2">
    <source>
        <dbReference type="SAM" id="Phobius"/>
    </source>
</evidence>
<dbReference type="EMBL" id="JAYMFH010000003">
    <property type="protein sequence ID" value="MEC4294405.1"/>
    <property type="molecule type" value="Genomic_DNA"/>
</dbReference>
<sequence length="308" mass="33576">MTQEDNLRDADEVNEAALSPAEEARRRKASHSHGHAAGFGEPKARRVNFNPLAREPKSTVQIGDVRYFDGAELSRPLEMPPRVRAIMLAAMAVAAIIGCVFLGQYLDQIMNEPIRQQQALQENLARESSYDFPLLASLMPLSDEEVMGALTEAGYTLYERTPVGTDPDGGFEVIKLPADVSLEEAGLMYVKGIDKLSAADAVKLLKGAWTLTVSRKTGDDMRLRYADFASGTIEKAVQGAMQVEGLENAEVTDSGVDDSGNTYQTGVISTDNGTYNWRVSVIELDEVYDISGLPNTAFYVGIRFTAQA</sequence>
<feature type="region of interest" description="Disordered" evidence="1">
    <location>
        <begin position="1"/>
        <end position="41"/>
    </location>
</feature>
<keyword evidence="2" id="KW-0812">Transmembrane</keyword>
<gene>
    <name evidence="3" type="ORF">VJ920_03685</name>
</gene>
<organism evidence="3 4">
    <name type="scientific">Adlercreutzia shanghongiae</name>
    <dbReference type="NCBI Taxonomy" id="3111773"/>
    <lineage>
        <taxon>Bacteria</taxon>
        <taxon>Bacillati</taxon>
        <taxon>Actinomycetota</taxon>
        <taxon>Coriobacteriia</taxon>
        <taxon>Eggerthellales</taxon>
        <taxon>Eggerthellaceae</taxon>
        <taxon>Adlercreutzia</taxon>
    </lineage>
</organism>
<dbReference type="Proteomes" id="UP001343724">
    <property type="component" value="Unassembled WGS sequence"/>
</dbReference>
<evidence type="ECO:0000313" key="4">
    <source>
        <dbReference type="Proteomes" id="UP001343724"/>
    </source>
</evidence>
<feature type="compositionally biased region" description="Basic and acidic residues" evidence="1">
    <location>
        <begin position="1"/>
        <end position="11"/>
    </location>
</feature>
<name>A0ABU6IX35_9ACTN</name>
<dbReference type="RefSeq" id="WP_326439526.1">
    <property type="nucleotide sequence ID" value="NZ_JAYMFH010000003.1"/>
</dbReference>
<keyword evidence="2" id="KW-0472">Membrane</keyword>
<protein>
    <submittedName>
        <fullName evidence="3">Teichoic acid transporter</fullName>
    </submittedName>
</protein>
<keyword evidence="4" id="KW-1185">Reference proteome</keyword>
<accession>A0ABU6IX35</accession>
<comment type="caution">
    <text evidence="3">The sequence shown here is derived from an EMBL/GenBank/DDBJ whole genome shotgun (WGS) entry which is preliminary data.</text>
</comment>